<feature type="transmembrane region" description="Helical" evidence="1">
    <location>
        <begin position="159"/>
        <end position="178"/>
    </location>
</feature>
<dbReference type="RefSeq" id="WP_179634632.1">
    <property type="nucleotide sequence ID" value="NZ_JACCFH010000001.1"/>
</dbReference>
<accession>A0A7Y9R082</accession>
<evidence type="ECO:0008006" key="4">
    <source>
        <dbReference type="Google" id="ProtNLM"/>
    </source>
</evidence>
<feature type="transmembrane region" description="Helical" evidence="1">
    <location>
        <begin position="390"/>
        <end position="410"/>
    </location>
</feature>
<evidence type="ECO:0000256" key="1">
    <source>
        <dbReference type="SAM" id="Phobius"/>
    </source>
</evidence>
<comment type="caution">
    <text evidence="2">The sequence shown here is derived from an EMBL/GenBank/DDBJ whole genome shotgun (WGS) entry which is preliminary data.</text>
</comment>
<protein>
    <recommendedName>
        <fullName evidence="4">O-antigen polysaccharide polymerase Wzy</fullName>
    </recommendedName>
</protein>
<keyword evidence="1" id="KW-0812">Transmembrane</keyword>
<proteinExistence type="predicted"/>
<feature type="transmembrane region" description="Helical" evidence="1">
    <location>
        <begin position="212"/>
        <end position="228"/>
    </location>
</feature>
<evidence type="ECO:0000313" key="3">
    <source>
        <dbReference type="Proteomes" id="UP000518288"/>
    </source>
</evidence>
<dbReference type="AlphaFoldDB" id="A0A7Y9R082"/>
<feature type="transmembrane region" description="Helical" evidence="1">
    <location>
        <begin position="447"/>
        <end position="468"/>
    </location>
</feature>
<feature type="transmembrane region" description="Helical" evidence="1">
    <location>
        <begin position="235"/>
        <end position="257"/>
    </location>
</feature>
<gene>
    <name evidence="2" type="ORF">BDD16_002917</name>
</gene>
<feature type="transmembrane region" description="Helical" evidence="1">
    <location>
        <begin position="128"/>
        <end position="147"/>
    </location>
</feature>
<feature type="transmembrane region" description="Helical" evidence="1">
    <location>
        <begin position="84"/>
        <end position="107"/>
    </location>
</feature>
<evidence type="ECO:0000313" key="2">
    <source>
        <dbReference type="EMBL" id="NYG33931.1"/>
    </source>
</evidence>
<keyword evidence="1" id="KW-0472">Membrane</keyword>
<dbReference type="Proteomes" id="UP000518288">
    <property type="component" value="Unassembled WGS sequence"/>
</dbReference>
<name>A0A7Y9R082_9BURK</name>
<feature type="transmembrane region" description="Helical" evidence="1">
    <location>
        <begin position="6"/>
        <end position="39"/>
    </location>
</feature>
<reference evidence="2 3" key="1">
    <citation type="submission" date="2020-07" db="EMBL/GenBank/DDBJ databases">
        <title>Genomic Encyclopedia of Archaeal and Bacterial Type Strains, Phase II (KMG-II): from individual species to whole genera.</title>
        <authorList>
            <person name="Goeker M."/>
        </authorList>
    </citation>
    <scope>NUCLEOTIDE SEQUENCE [LARGE SCALE GENOMIC DNA]</scope>
    <source>
        <strain evidence="2 3">DSM 21226</strain>
    </source>
</reference>
<feature type="transmembrane region" description="Helical" evidence="1">
    <location>
        <begin position="417"/>
        <end position="435"/>
    </location>
</feature>
<dbReference type="EMBL" id="JACCFH010000001">
    <property type="protein sequence ID" value="NYG33931.1"/>
    <property type="molecule type" value="Genomic_DNA"/>
</dbReference>
<feature type="transmembrane region" description="Helical" evidence="1">
    <location>
        <begin position="187"/>
        <end position="206"/>
    </location>
</feature>
<keyword evidence="1" id="KW-1133">Transmembrane helix</keyword>
<organism evidence="2 3">
    <name type="scientific">Sphaerotilus montanus</name>
    <dbReference type="NCBI Taxonomy" id="522889"/>
    <lineage>
        <taxon>Bacteria</taxon>
        <taxon>Pseudomonadati</taxon>
        <taxon>Pseudomonadota</taxon>
        <taxon>Betaproteobacteria</taxon>
        <taxon>Burkholderiales</taxon>
        <taxon>Sphaerotilaceae</taxon>
        <taxon>Sphaerotilus</taxon>
    </lineage>
</organism>
<keyword evidence="3" id="KW-1185">Reference proteome</keyword>
<sequence length="476" mass="52273">MKYSAAWVILTLLAVIHLIIGSSILVIFLLLAVCAMGIFSLSINGMSFGGCVVVLWTIYYGWGSMILKAFLFQPLQDNLIVPEYSALIVFLCTGAVFLVATASNILTNKAIFTNKINLALVNYHSHPVIPYLLLIGIFTQFLHLYYTSAAQSGMEKGEGFGGFSVFHPVYLLSVSVLVRSINGPRRLWAVQWLVVAMVSAVILSVVGNVKKILFDVMLTILFSAYVFNIKIKYKYILPGSLGMVLLLAYMGPVVHIMRQDAANLSVIDRVAGAVQLVVENNFSIEKLSKLQNSIAEGFEISFRPDYAYFYPNTINADRYSLISVVDQVARVDNLQGLYSISDTFQKGVNASLPLVSKDPYTNGDLIAWAYGLRNSSNIARPVMGQVVNGYVIGGILGAVFYCAIFVGVFIMIGDMVFGGLNGGVVPVVAIVYFLPFPEQTLDTTIIYAIRNTVSFLAVLYLYVFVINVSSSFARVR</sequence>